<gene>
    <name evidence="2" type="ORF">Tci_854492</name>
</gene>
<name>A0A699REU9_TANCI</name>
<dbReference type="EMBL" id="BKCJ011084951">
    <property type="protein sequence ID" value="GFC82522.1"/>
    <property type="molecule type" value="Genomic_DNA"/>
</dbReference>
<evidence type="ECO:0000313" key="2">
    <source>
        <dbReference type="EMBL" id="GFC82522.1"/>
    </source>
</evidence>
<reference evidence="2" key="1">
    <citation type="journal article" date="2019" name="Sci. Rep.">
        <title>Draft genome of Tanacetum cinerariifolium, the natural source of mosquito coil.</title>
        <authorList>
            <person name="Yamashiro T."/>
            <person name="Shiraishi A."/>
            <person name="Satake H."/>
            <person name="Nakayama K."/>
        </authorList>
    </citation>
    <scope>NUCLEOTIDE SEQUENCE</scope>
</reference>
<sequence length="161" mass="17230">MSSDSTAPLSPDHPLTHTTPTLVPILRRSVRMAVRVPPMMLPGLSTSMAEVAAMSDLAFCKRFRSSYESSPSSSPPDIPSRKRYQGTSELVEDDMDVEDDEEGDDKEEDEEMKESLDFDSGPAVEDDPAVGDEVLAVGDEGLVMGVEGLSLGGDEAVPGVQ</sequence>
<evidence type="ECO:0000256" key="1">
    <source>
        <dbReference type="SAM" id="MobiDB-lite"/>
    </source>
</evidence>
<accession>A0A699REU9</accession>
<feature type="compositionally biased region" description="Acidic residues" evidence="1">
    <location>
        <begin position="90"/>
        <end position="112"/>
    </location>
</feature>
<feature type="region of interest" description="Disordered" evidence="1">
    <location>
        <begin position="1"/>
        <end position="20"/>
    </location>
</feature>
<protein>
    <submittedName>
        <fullName evidence="2">Uncharacterized protein</fullName>
    </submittedName>
</protein>
<dbReference type="AlphaFoldDB" id="A0A699REU9"/>
<comment type="caution">
    <text evidence="2">The sequence shown here is derived from an EMBL/GenBank/DDBJ whole genome shotgun (WGS) entry which is preliminary data.</text>
</comment>
<feature type="compositionally biased region" description="Low complexity" evidence="1">
    <location>
        <begin position="8"/>
        <end position="20"/>
    </location>
</feature>
<feature type="region of interest" description="Disordered" evidence="1">
    <location>
        <begin position="64"/>
        <end position="130"/>
    </location>
</feature>
<proteinExistence type="predicted"/>
<organism evidence="2">
    <name type="scientific">Tanacetum cinerariifolium</name>
    <name type="common">Dalmatian daisy</name>
    <name type="synonym">Chrysanthemum cinerariifolium</name>
    <dbReference type="NCBI Taxonomy" id="118510"/>
    <lineage>
        <taxon>Eukaryota</taxon>
        <taxon>Viridiplantae</taxon>
        <taxon>Streptophyta</taxon>
        <taxon>Embryophyta</taxon>
        <taxon>Tracheophyta</taxon>
        <taxon>Spermatophyta</taxon>
        <taxon>Magnoliopsida</taxon>
        <taxon>eudicotyledons</taxon>
        <taxon>Gunneridae</taxon>
        <taxon>Pentapetalae</taxon>
        <taxon>asterids</taxon>
        <taxon>campanulids</taxon>
        <taxon>Asterales</taxon>
        <taxon>Asteraceae</taxon>
        <taxon>Asteroideae</taxon>
        <taxon>Anthemideae</taxon>
        <taxon>Anthemidinae</taxon>
        <taxon>Tanacetum</taxon>
    </lineage>
</organism>